<dbReference type="EMBL" id="HAEF01001579">
    <property type="protein sequence ID" value="SBR38961.1"/>
    <property type="molecule type" value="Transcribed_RNA"/>
</dbReference>
<dbReference type="AlphaFoldDB" id="A0A1A8L3K0"/>
<gene>
    <name evidence="1" type="primary">CABZ01066695.1</name>
</gene>
<sequence length="58" mass="6169">SSTYAPSPALPRLSTCSLLQPANSRPTVSSAEHLCLQWTSESEPMLTCVLPPPDAELS</sequence>
<proteinExistence type="predicted"/>
<evidence type="ECO:0000313" key="1">
    <source>
        <dbReference type="EMBL" id="SBR38961.1"/>
    </source>
</evidence>
<name>A0A1A8L3K0_9TELE</name>
<feature type="non-terminal residue" evidence="1">
    <location>
        <position position="58"/>
    </location>
</feature>
<protein>
    <submittedName>
        <fullName evidence="1">Uncharacterized protein</fullName>
    </submittedName>
</protein>
<reference evidence="1" key="2">
    <citation type="submission" date="2016-06" db="EMBL/GenBank/DDBJ databases">
        <title>The genome of a short-lived fish provides insights into sex chromosome evolution and the genetic control of aging.</title>
        <authorList>
            <person name="Reichwald K."/>
            <person name="Felder M."/>
            <person name="Petzold A."/>
            <person name="Koch P."/>
            <person name="Groth M."/>
            <person name="Platzer M."/>
        </authorList>
    </citation>
    <scope>NUCLEOTIDE SEQUENCE</scope>
    <source>
        <tissue evidence="1">Brain</tissue>
    </source>
</reference>
<accession>A0A1A8L3K0</accession>
<reference evidence="1" key="1">
    <citation type="submission" date="2016-05" db="EMBL/GenBank/DDBJ databases">
        <authorList>
            <person name="Lavstsen T."/>
            <person name="Jespersen J.S."/>
        </authorList>
    </citation>
    <scope>NUCLEOTIDE SEQUENCE</scope>
    <source>
        <tissue evidence="1">Brain</tissue>
    </source>
</reference>
<feature type="non-terminal residue" evidence="1">
    <location>
        <position position="1"/>
    </location>
</feature>
<organism evidence="1">
    <name type="scientific">Nothobranchius pienaari</name>
    <dbReference type="NCBI Taxonomy" id="704102"/>
    <lineage>
        <taxon>Eukaryota</taxon>
        <taxon>Metazoa</taxon>
        <taxon>Chordata</taxon>
        <taxon>Craniata</taxon>
        <taxon>Vertebrata</taxon>
        <taxon>Euteleostomi</taxon>
        <taxon>Actinopterygii</taxon>
        <taxon>Neopterygii</taxon>
        <taxon>Teleostei</taxon>
        <taxon>Neoteleostei</taxon>
        <taxon>Acanthomorphata</taxon>
        <taxon>Ovalentaria</taxon>
        <taxon>Atherinomorphae</taxon>
        <taxon>Cyprinodontiformes</taxon>
        <taxon>Nothobranchiidae</taxon>
        <taxon>Nothobranchius</taxon>
    </lineage>
</organism>